<proteinExistence type="inferred from homology"/>
<dbReference type="InterPro" id="IPR004391">
    <property type="entry name" value="Glu_race"/>
</dbReference>
<keyword evidence="10" id="KW-1185">Reference proteome</keyword>
<evidence type="ECO:0000256" key="2">
    <source>
        <dbReference type="ARBA" id="ARBA00013090"/>
    </source>
</evidence>
<name>A0A1D8KBX3_9GAMM</name>
<comment type="catalytic activity">
    <reaction evidence="1 8">
        <text>L-glutamate = D-glutamate</text>
        <dbReference type="Rhea" id="RHEA:12813"/>
        <dbReference type="ChEBI" id="CHEBI:29985"/>
        <dbReference type="ChEBI" id="CHEBI:29986"/>
        <dbReference type="EC" id="5.1.1.3"/>
    </reaction>
</comment>
<comment type="function">
    <text evidence="8">Provides the (R)-glutamate required for cell wall biosynthesis.</text>
</comment>
<feature type="binding site" evidence="8">
    <location>
        <begin position="14"/>
        <end position="15"/>
    </location>
    <ligand>
        <name>substrate</name>
    </ligand>
</feature>
<dbReference type="HAMAP" id="MF_00258">
    <property type="entry name" value="Glu_racemase"/>
    <property type="match status" value="1"/>
</dbReference>
<comment type="pathway">
    <text evidence="8">Cell wall biogenesis; peptidoglycan biosynthesis.</text>
</comment>
<evidence type="ECO:0000313" key="9">
    <source>
        <dbReference type="EMBL" id="AOV18454.1"/>
    </source>
</evidence>
<dbReference type="PROSITE" id="PS00923">
    <property type="entry name" value="ASP_GLU_RACEMASE_1"/>
    <property type="match status" value="1"/>
</dbReference>
<sequence>MPENRRPLPIGVFDSGVGGLTVLRALRQRLPKEDLLYLGDMARLPYGTKSPQTVARYACQAAEVLVGRGIKLLVVACNTASALALDALRERFPALPVIGVLEPGAAAACAATRSGRIAVIATESTVRGGAYARAIAALRPDAAVSSAACPLFVSLAEEGWHDGPVVEAVARHYLEPLLETAAPDVLVLGCTHFPVFTATLKTLVGPQTALVDSASTTAETVAAILTREDLANAASRAGGSRYLTTDAPERFARVAAAFLDPEQAPTQVELVDL</sequence>
<dbReference type="AlphaFoldDB" id="A0A1D8KBX3"/>
<dbReference type="GO" id="GO:0008881">
    <property type="term" value="F:glutamate racemase activity"/>
    <property type="evidence" value="ECO:0007669"/>
    <property type="project" value="UniProtKB-UniRule"/>
</dbReference>
<evidence type="ECO:0000256" key="8">
    <source>
        <dbReference type="HAMAP-Rule" id="MF_00258"/>
    </source>
</evidence>
<dbReference type="GO" id="GO:0008360">
    <property type="term" value="P:regulation of cell shape"/>
    <property type="evidence" value="ECO:0007669"/>
    <property type="project" value="UniProtKB-KW"/>
</dbReference>
<dbReference type="PANTHER" id="PTHR21198:SF2">
    <property type="entry name" value="GLUTAMATE RACEMASE"/>
    <property type="match status" value="1"/>
</dbReference>
<dbReference type="Gene3D" id="3.40.50.1860">
    <property type="match status" value="2"/>
</dbReference>
<dbReference type="EMBL" id="CP017448">
    <property type="protein sequence ID" value="AOV18454.1"/>
    <property type="molecule type" value="Genomic_DNA"/>
</dbReference>
<dbReference type="UniPathway" id="UPA00219"/>
<evidence type="ECO:0000256" key="6">
    <source>
        <dbReference type="ARBA" id="ARBA00023316"/>
    </source>
</evidence>
<dbReference type="PANTHER" id="PTHR21198">
    <property type="entry name" value="GLUTAMATE RACEMASE"/>
    <property type="match status" value="1"/>
</dbReference>
<evidence type="ECO:0000313" key="10">
    <source>
        <dbReference type="Proteomes" id="UP000095342"/>
    </source>
</evidence>
<evidence type="ECO:0000256" key="7">
    <source>
        <dbReference type="ARBA" id="ARBA00070053"/>
    </source>
</evidence>
<feature type="binding site" evidence="8">
    <location>
        <begin position="78"/>
        <end position="79"/>
    </location>
    <ligand>
        <name>substrate</name>
    </ligand>
</feature>
<feature type="binding site" evidence="8">
    <location>
        <begin position="191"/>
        <end position="192"/>
    </location>
    <ligand>
        <name>substrate</name>
    </ligand>
</feature>
<dbReference type="KEGG" id="aaeo:BJI67_05575"/>
<keyword evidence="4 8" id="KW-0573">Peptidoglycan synthesis</keyword>
<feature type="binding site" evidence="8">
    <location>
        <begin position="46"/>
        <end position="47"/>
    </location>
    <ligand>
        <name>substrate</name>
    </ligand>
</feature>
<evidence type="ECO:0000256" key="3">
    <source>
        <dbReference type="ARBA" id="ARBA00022960"/>
    </source>
</evidence>
<dbReference type="InterPro" id="IPR001920">
    <property type="entry name" value="Asp/Glu_race"/>
</dbReference>
<protein>
    <recommendedName>
        <fullName evidence="7 8">Glutamate racemase</fullName>
        <ecNumber evidence="2 8">5.1.1.3</ecNumber>
    </recommendedName>
</protein>
<feature type="active site" description="Proton donor/acceptor" evidence="8">
    <location>
        <position position="77"/>
    </location>
</feature>
<dbReference type="Proteomes" id="UP000095342">
    <property type="component" value="Chromosome"/>
</dbReference>
<evidence type="ECO:0000256" key="1">
    <source>
        <dbReference type="ARBA" id="ARBA00001602"/>
    </source>
</evidence>
<dbReference type="NCBIfam" id="TIGR00067">
    <property type="entry name" value="glut_race"/>
    <property type="match status" value="1"/>
</dbReference>
<evidence type="ECO:0000256" key="4">
    <source>
        <dbReference type="ARBA" id="ARBA00022984"/>
    </source>
</evidence>
<dbReference type="GO" id="GO:0071555">
    <property type="term" value="P:cell wall organization"/>
    <property type="evidence" value="ECO:0007669"/>
    <property type="project" value="UniProtKB-KW"/>
</dbReference>
<organism evidence="9 10">
    <name type="scientific">Acidihalobacter aeolianus</name>
    <dbReference type="NCBI Taxonomy" id="2792603"/>
    <lineage>
        <taxon>Bacteria</taxon>
        <taxon>Pseudomonadati</taxon>
        <taxon>Pseudomonadota</taxon>
        <taxon>Gammaproteobacteria</taxon>
        <taxon>Chromatiales</taxon>
        <taxon>Ectothiorhodospiraceae</taxon>
        <taxon>Acidihalobacter</taxon>
    </lineage>
</organism>
<reference evidence="9 10" key="1">
    <citation type="submission" date="2016-09" db="EMBL/GenBank/DDBJ databases">
        <title>Acidihalobacter prosperus V6 (DSM14174).</title>
        <authorList>
            <person name="Khaleque H.N."/>
            <person name="Ramsay J.P."/>
            <person name="Murphy R.J.T."/>
            <person name="Kaksonen A.H."/>
            <person name="Boxall N.J."/>
            <person name="Watkin E.L.J."/>
        </authorList>
    </citation>
    <scope>NUCLEOTIDE SEQUENCE [LARGE SCALE GENOMIC DNA]</scope>
    <source>
        <strain evidence="9 10">V6</strain>
    </source>
</reference>
<dbReference type="EC" id="5.1.1.3" evidence="2 8"/>
<feature type="active site" description="Proton donor/acceptor" evidence="8">
    <location>
        <position position="190"/>
    </location>
</feature>
<dbReference type="GO" id="GO:0009252">
    <property type="term" value="P:peptidoglycan biosynthetic process"/>
    <property type="evidence" value="ECO:0007669"/>
    <property type="project" value="UniProtKB-UniRule"/>
</dbReference>
<dbReference type="Pfam" id="PF01177">
    <property type="entry name" value="Asp_Glu_race"/>
    <property type="match status" value="1"/>
</dbReference>
<comment type="similarity">
    <text evidence="8">Belongs to the aspartate/glutamate racemases family.</text>
</comment>
<accession>A0A1D8KBX3</accession>
<keyword evidence="3 8" id="KW-0133">Cell shape</keyword>
<dbReference type="InterPro" id="IPR015942">
    <property type="entry name" value="Asp/Glu/hydantoin_racemase"/>
</dbReference>
<keyword evidence="5 8" id="KW-0413">Isomerase</keyword>
<dbReference type="SUPFAM" id="SSF53681">
    <property type="entry name" value="Aspartate/glutamate racemase"/>
    <property type="match status" value="2"/>
</dbReference>
<gene>
    <name evidence="8" type="primary">murI</name>
    <name evidence="9" type="ORF">BJI67_05575</name>
</gene>
<keyword evidence="6 8" id="KW-0961">Cell wall biogenesis/degradation</keyword>
<dbReference type="FunFam" id="3.40.50.1860:FF:000002">
    <property type="entry name" value="Glutamate racemase"/>
    <property type="match status" value="1"/>
</dbReference>
<dbReference type="InterPro" id="IPR018187">
    <property type="entry name" value="Asp/Glu_racemase_AS_1"/>
</dbReference>
<evidence type="ECO:0000256" key="5">
    <source>
        <dbReference type="ARBA" id="ARBA00023235"/>
    </source>
</evidence>